<reference evidence="1 2" key="1">
    <citation type="journal article" date="2018" name="Int. J. Syst. Evol. Microbiol.">
        <title>Uliginosibacterium sediminicola sp. nov., isolated from freshwater sediment.</title>
        <authorList>
            <person name="Hwang W.M."/>
            <person name="Kim S.M."/>
            <person name="Kang K."/>
            <person name="Ahn T.Y."/>
        </authorList>
    </citation>
    <scope>NUCLEOTIDE SEQUENCE [LARGE SCALE GENOMIC DNA]</scope>
    <source>
        <strain evidence="1 2">M1-21</strain>
    </source>
</reference>
<evidence type="ECO:0000313" key="2">
    <source>
        <dbReference type="Proteomes" id="UP001410394"/>
    </source>
</evidence>
<gene>
    <name evidence="1" type="ORF">ABDB84_04530</name>
</gene>
<proteinExistence type="predicted"/>
<sequence>MISSEALLIALAAIFTRFISSTRRSRGAVETKLRTCRSMTNIKLRAVFMAAADQKKFDFVFRSRLGIVGAPLSARHRPPVWARAYCAAKVEKLCASRYGKQNQSSTKCAAIDFFAFGALVINQLFF</sequence>
<comment type="caution">
    <text evidence="1">The sequence shown here is derived from an EMBL/GenBank/DDBJ whole genome shotgun (WGS) entry which is preliminary data.</text>
</comment>
<dbReference type="Proteomes" id="UP001410394">
    <property type="component" value="Unassembled WGS sequence"/>
</dbReference>
<accession>A0ABU9YVI0</accession>
<dbReference type="RefSeq" id="WP_345918501.1">
    <property type="nucleotide sequence ID" value="NZ_JBDIVE010000002.1"/>
</dbReference>
<evidence type="ECO:0000313" key="1">
    <source>
        <dbReference type="EMBL" id="MEN3067734.1"/>
    </source>
</evidence>
<keyword evidence="2" id="KW-1185">Reference proteome</keyword>
<name>A0ABU9YVI0_9RHOO</name>
<protein>
    <recommendedName>
        <fullName evidence="3">Secreted protein</fullName>
    </recommendedName>
</protein>
<dbReference type="EMBL" id="JBDIVE010000002">
    <property type="protein sequence ID" value="MEN3067734.1"/>
    <property type="molecule type" value="Genomic_DNA"/>
</dbReference>
<organism evidence="1 2">
    <name type="scientific">Uliginosibacterium sediminicola</name>
    <dbReference type="NCBI Taxonomy" id="2024550"/>
    <lineage>
        <taxon>Bacteria</taxon>
        <taxon>Pseudomonadati</taxon>
        <taxon>Pseudomonadota</taxon>
        <taxon>Betaproteobacteria</taxon>
        <taxon>Rhodocyclales</taxon>
        <taxon>Zoogloeaceae</taxon>
        <taxon>Uliginosibacterium</taxon>
    </lineage>
</organism>
<evidence type="ECO:0008006" key="3">
    <source>
        <dbReference type="Google" id="ProtNLM"/>
    </source>
</evidence>